<dbReference type="Gene3D" id="3.80.10.10">
    <property type="entry name" value="Ribonuclease Inhibitor"/>
    <property type="match status" value="1"/>
</dbReference>
<dbReference type="EMBL" id="GBXI01012908">
    <property type="protein sequence ID" value="JAD01384.1"/>
    <property type="molecule type" value="Transcribed_RNA"/>
</dbReference>
<dbReference type="GO" id="GO:0008168">
    <property type="term" value="F:methyltransferase activity"/>
    <property type="evidence" value="ECO:0007669"/>
    <property type="project" value="UniProtKB-KW"/>
</dbReference>
<evidence type="ECO:0000313" key="1">
    <source>
        <dbReference type="EMBL" id="JAD01384.1"/>
    </source>
</evidence>
<proteinExistence type="predicted"/>
<keyword evidence="1" id="KW-0808">Transferase</keyword>
<reference evidence="1" key="2">
    <citation type="journal article" date="2015" name="Gigascience">
        <title>Reconstructing a comprehensive transcriptome assembly of a white-pupal translocated strain of the pest fruit fly Bactrocera cucurbitae.</title>
        <authorList>
            <person name="Sim S.B."/>
            <person name="Calla B."/>
            <person name="Hall B."/>
            <person name="DeRego T."/>
            <person name="Geib S.M."/>
        </authorList>
    </citation>
    <scope>NUCLEOTIDE SEQUENCE</scope>
</reference>
<keyword evidence="1" id="KW-0489">Methyltransferase</keyword>
<dbReference type="AlphaFoldDB" id="A0A0A1WQR1"/>
<protein>
    <submittedName>
        <fullName evidence="1">Serine hydroxymethyltransferase</fullName>
    </submittedName>
</protein>
<dbReference type="GO" id="GO:0032259">
    <property type="term" value="P:methylation"/>
    <property type="evidence" value="ECO:0007669"/>
    <property type="project" value="UniProtKB-KW"/>
</dbReference>
<sequence length="426" mass="50103">MAYNISILDLNDDCLTLIITALNWCDQTNLKYTCQRFKELVKLHWRLKYKKWSRKNAVGQRAEYAWLIFQLREIVQVLDVDYLSSREMQLLSSTCFPNVYDLTVNISNNNGKLTEYAATKVLSIGFPRLVKLKLQTNMWLDFKTCENLTDLELHPRRCSCTLDFKSLFQQLKLVKFIFSYCERSYIEYTRSDIETIVCCSSLQEVILNESILKTIIEQLKCLPKLRVLGCFAYMSGTSEDYYVFDKIVENFGSNICALNSQYIHTGFPMYTLKYMPNLRKWTMSDLILDQFKATKTQLESIHEWIVFNKKTLATAPSEQHVSRIGGQSFELMEFINDCVNLQTVGFPLDWVTSGYVNLHELHFLFRSRRRVLEVMCIEEDTTKYVSKNLKELKQFQDILNFKFLKQNLGNDLDYEVYKLFTITLLD</sequence>
<name>A0A0A1WQR1_ZEUCU</name>
<organism evidence="1">
    <name type="scientific">Zeugodacus cucurbitae</name>
    <name type="common">Melon fruit fly</name>
    <name type="synonym">Bactrocera cucurbitae</name>
    <dbReference type="NCBI Taxonomy" id="28588"/>
    <lineage>
        <taxon>Eukaryota</taxon>
        <taxon>Metazoa</taxon>
        <taxon>Ecdysozoa</taxon>
        <taxon>Arthropoda</taxon>
        <taxon>Hexapoda</taxon>
        <taxon>Insecta</taxon>
        <taxon>Pterygota</taxon>
        <taxon>Neoptera</taxon>
        <taxon>Endopterygota</taxon>
        <taxon>Diptera</taxon>
        <taxon>Brachycera</taxon>
        <taxon>Muscomorpha</taxon>
        <taxon>Tephritoidea</taxon>
        <taxon>Tephritidae</taxon>
        <taxon>Zeugodacus</taxon>
        <taxon>Zeugodacus</taxon>
    </lineage>
</organism>
<reference evidence="1" key="1">
    <citation type="submission" date="2014-11" db="EMBL/GenBank/DDBJ databases">
        <authorList>
            <person name="Geib S."/>
        </authorList>
    </citation>
    <scope>NUCLEOTIDE SEQUENCE</scope>
</reference>
<accession>A0A0A1WQR1</accession>
<dbReference type="InterPro" id="IPR032675">
    <property type="entry name" value="LRR_dom_sf"/>
</dbReference>
<gene>
    <name evidence="1" type="primary">glyA</name>
    <name evidence="1" type="ORF">g.12570</name>
</gene>